<accession>A0A9Y2JK58</accession>
<dbReference type="SUPFAM" id="SSF55781">
    <property type="entry name" value="GAF domain-like"/>
    <property type="match status" value="1"/>
</dbReference>
<dbReference type="RefSeq" id="WP_285994823.1">
    <property type="nucleotide sequence ID" value="NZ_CP127295.1"/>
</dbReference>
<reference evidence="4 5" key="1">
    <citation type="submission" date="2023-06" db="EMBL/GenBank/DDBJ databases">
        <authorList>
            <person name="Oyuntsetseg B."/>
            <person name="Kim S.B."/>
        </authorList>
    </citation>
    <scope>NUCLEOTIDE SEQUENCE [LARGE SCALE GENOMIC DNA]</scope>
    <source>
        <strain evidence="4 5">4-36</strain>
    </source>
</reference>
<evidence type="ECO:0000256" key="2">
    <source>
        <dbReference type="ARBA" id="ARBA00023163"/>
    </source>
</evidence>
<dbReference type="Proteomes" id="UP001239397">
    <property type="component" value="Chromosome"/>
</dbReference>
<dbReference type="Gene3D" id="1.10.10.10">
    <property type="entry name" value="Winged helix-like DNA-binding domain superfamily/Winged helix DNA-binding domain"/>
    <property type="match status" value="1"/>
</dbReference>
<evidence type="ECO:0000259" key="3">
    <source>
        <dbReference type="SMART" id="SM01012"/>
    </source>
</evidence>
<dbReference type="InterPro" id="IPR003018">
    <property type="entry name" value="GAF"/>
</dbReference>
<evidence type="ECO:0000313" key="5">
    <source>
        <dbReference type="Proteomes" id="UP001239397"/>
    </source>
</evidence>
<dbReference type="InterPro" id="IPR029016">
    <property type="entry name" value="GAF-like_dom_sf"/>
</dbReference>
<dbReference type="GO" id="GO:0003723">
    <property type="term" value="F:RNA binding"/>
    <property type="evidence" value="ECO:0007669"/>
    <property type="project" value="InterPro"/>
</dbReference>
<organism evidence="4 5">
    <name type="scientific">Amycolatopsis mongoliensis</name>
    <dbReference type="NCBI Taxonomy" id="715475"/>
    <lineage>
        <taxon>Bacteria</taxon>
        <taxon>Bacillati</taxon>
        <taxon>Actinomycetota</taxon>
        <taxon>Actinomycetes</taxon>
        <taxon>Pseudonocardiales</taxon>
        <taxon>Pseudonocardiaceae</taxon>
        <taxon>Amycolatopsis</taxon>
    </lineage>
</organism>
<dbReference type="InterPro" id="IPR005561">
    <property type="entry name" value="ANTAR"/>
</dbReference>
<dbReference type="InterPro" id="IPR012074">
    <property type="entry name" value="GAF_ANTAR"/>
</dbReference>
<dbReference type="AlphaFoldDB" id="A0A9Y2JK58"/>
<proteinExistence type="predicted"/>
<keyword evidence="2" id="KW-0804">Transcription</keyword>
<dbReference type="Pfam" id="PF13185">
    <property type="entry name" value="GAF_2"/>
    <property type="match status" value="1"/>
</dbReference>
<keyword evidence="1" id="KW-0805">Transcription regulation</keyword>
<sequence>MDGQRRDRLWRLVTSRADGQHRFSGWAGAVCDAALAEVDVDAAAITVHPRPQRPELVAATGRWAERLEEAQYTVGEGPGAEAFGTGGPVLVADVTRETARWPGFADAAAEAGVTAVFAFPLQVGAVRLGTLTLYRRTPGELSPDELANLAVLAELAVTAALTDSIIGTDMWAGEASAGHYDDVHVAAGMLAARLNISIDDAYLRLRAHSFSHHQSLIEVAREVLARRLRLDSAD</sequence>
<dbReference type="KEGG" id="amog:QRX60_30250"/>
<dbReference type="SMART" id="SM01012">
    <property type="entry name" value="ANTAR"/>
    <property type="match status" value="1"/>
</dbReference>
<evidence type="ECO:0000256" key="1">
    <source>
        <dbReference type="ARBA" id="ARBA00023015"/>
    </source>
</evidence>
<evidence type="ECO:0000313" key="4">
    <source>
        <dbReference type="EMBL" id="WIX98338.1"/>
    </source>
</evidence>
<dbReference type="EMBL" id="CP127295">
    <property type="protein sequence ID" value="WIX98338.1"/>
    <property type="molecule type" value="Genomic_DNA"/>
</dbReference>
<dbReference type="InterPro" id="IPR036388">
    <property type="entry name" value="WH-like_DNA-bd_sf"/>
</dbReference>
<keyword evidence="5" id="KW-1185">Reference proteome</keyword>
<dbReference type="Gene3D" id="3.30.450.40">
    <property type="match status" value="1"/>
</dbReference>
<gene>
    <name evidence="4" type="ORF">QRX60_30250</name>
</gene>
<feature type="domain" description="ANTAR" evidence="3">
    <location>
        <begin position="153"/>
        <end position="224"/>
    </location>
</feature>
<dbReference type="PIRSF" id="PIRSF036625">
    <property type="entry name" value="GAF_ANTAR"/>
    <property type="match status" value="1"/>
</dbReference>
<dbReference type="Pfam" id="PF03861">
    <property type="entry name" value="ANTAR"/>
    <property type="match status" value="1"/>
</dbReference>
<name>A0A9Y2JK58_9PSEU</name>
<protein>
    <submittedName>
        <fullName evidence="4">GAF and ANTAR domain-containing protein</fullName>
    </submittedName>
</protein>